<dbReference type="AlphaFoldDB" id="W1YPF7"/>
<name>W1YPF7_9ZZZZ</name>
<gene>
    <name evidence="3" type="ORF">Q604_UNBC01637G0010</name>
</gene>
<dbReference type="Gene3D" id="3.20.20.80">
    <property type="entry name" value="Glycosidases"/>
    <property type="match status" value="1"/>
</dbReference>
<organism evidence="3">
    <name type="scientific">human gut metagenome</name>
    <dbReference type="NCBI Taxonomy" id="408170"/>
    <lineage>
        <taxon>unclassified sequences</taxon>
        <taxon>metagenomes</taxon>
        <taxon>organismal metagenomes</taxon>
    </lineage>
</organism>
<evidence type="ECO:0000259" key="2">
    <source>
        <dbReference type="Pfam" id="PF08924"/>
    </source>
</evidence>
<comment type="caution">
    <text evidence="3">The sequence shown here is derived from an EMBL/GenBank/DDBJ whole genome shotgun (WGS) entry which is preliminary data.</text>
</comment>
<dbReference type="SUPFAM" id="SSF51445">
    <property type="entry name" value="(Trans)glycosidases"/>
    <property type="match status" value="1"/>
</dbReference>
<proteinExistence type="predicted"/>
<dbReference type="InterPro" id="IPR036365">
    <property type="entry name" value="PGBD-like_sf"/>
</dbReference>
<accession>W1YPF7</accession>
<feature type="domain" description="Peptidoglycan binding-like" evidence="1">
    <location>
        <begin position="89"/>
        <end position="142"/>
    </location>
</feature>
<dbReference type="CDD" id="cd06418">
    <property type="entry name" value="GH25_BacA-like"/>
    <property type="match status" value="1"/>
</dbReference>
<dbReference type="InterPro" id="IPR002477">
    <property type="entry name" value="Peptidoglycan-bd-like"/>
</dbReference>
<dbReference type="SUPFAM" id="SSF47090">
    <property type="entry name" value="PGBD-like"/>
    <property type="match status" value="2"/>
</dbReference>
<evidence type="ECO:0000259" key="1">
    <source>
        <dbReference type="Pfam" id="PF01471"/>
    </source>
</evidence>
<dbReference type="Pfam" id="PF08924">
    <property type="entry name" value="Rv2525c_GlyHyd-like"/>
    <property type="match status" value="1"/>
</dbReference>
<dbReference type="Gene3D" id="1.10.101.10">
    <property type="entry name" value="PGBD-like superfamily/PGBD"/>
    <property type="match status" value="2"/>
</dbReference>
<dbReference type="Pfam" id="PF01471">
    <property type="entry name" value="PG_binding_1"/>
    <property type="match status" value="2"/>
</dbReference>
<feature type="domain" description="Peptidoglycan binding-like" evidence="1">
    <location>
        <begin position="227"/>
        <end position="280"/>
    </location>
</feature>
<dbReference type="EMBL" id="AZMM01001637">
    <property type="protein sequence ID" value="ETJ44342.1"/>
    <property type="molecule type" value="Genomic_DNA"/>
</dbReference>
<dbReference type="InterPro" id="IPR015020">
    <property type="entry name" value="Rv2525c-like_Glyco_Hydro-like"/>
</dbReference>
<evidence type="ECO:0000313" key="3">
    <source>
        <dbReference type="EMBL" id="ETJ44342.1"/>
    </source>
</evidence>
<dbReference type="InterPro" id="IPR036366">
    <property type="entry name" value="PGBDSf"/>
</dbReference>
<dbReference type="InterPro" id="IPR017853">
    <property type="entry name" value="GH"/>
</dbReference>
<feature type="domain" description="Rv2525c-like glycoside hydrolase-like" evidence="2">
    <location>
        <begin position="308"/>
        <end position="492"/>
    </location>
</feature>
<reference evidence="3" key="1">
    <citation type="submission" date="2013-12" db="EMBL/GenBank/DDBJ databases">
        <title>A Varibaculum cambriense genome reconstructed from a premature infant gut community with otherwise low bacterial novelty that shifts toward anaerobic metabolism during the third week of life.</title>
        <authorList>
            <person name="Brown C.T."/>
            <person name="Sharon I."/>
            <person name="Thomas B.C."/>
            <person name="Castelle C.J."/>
            <person name="Morowitz M.J."/>
            <person name="Banfield J.F."/>
        </authorList>
    </citation>
    <scope>NUCLEOTIDE SEQUENCE</scope>
</reference>
<sequence>MSNKKNYVDEMVLAVQQWVNSEYSGKNGFNEIEADGRTGWNTIGALITALQIEEGISEPNGVFGPTTEANCPTISINSNSGDAKISRIIKIIQGALYCKGYDPNGFDGSFGNGVKSAIQRLESDAGLLNPKGVVTPMIFKALLTMEAFILLTGGDENIRKIQQNLNRDYHSIIGLIPCDGIRSRYTSKALIYAFQFEEGISKPNGVFGPSTTSLCPTLSIGSSKKKFVYILQYALYYNGYDPNGFDGSFGNGVKNAVISFQSFSCLLANGIVGLQTWASLLVSYGDKTRQGSACDCITRLTLEKAQILKDSGYEIVGRYLTKVPGGVDKNLTLEELNIIFNVGLKVFPIYQTSGNHAEYFNKSKGKIDAISAITAALKLGFKENTIIYFSVDFDVLPQDISNNIVPHFNSINEVFNSEIQNPKNYRIGVYSPRDVCTQLYNLGLSCSSFVGDMASGYNANIGHPLPKNWAFDQISTKTIGSGLTQIEIDNNICSPRGFGSNSVDINDDEIENKLLEKRANLIAQKVLSELKLDNKLGIMLTEATFGDELVLIDPTNSLTIIYSCGTYDALGDTNAMMSYDIRNGVSLPSQQDFIFDWIGDETNLRINMINEVGQLTRNIGVVVYIGNLKIGICKNSMHGIGLRIEVYEDLVQQNIGYTRNVYARFDIYPNVDNTTKSRIENSIENAYNVEVQNNIAYVLSTALALGIVFGAAILSSPEVTTVGLIVIILDNFDNFDFNNLN</sequence>
<protein>
    <submittedName>
        <fullName evidence="3">Uncharacterized protein</fullName>
    </submittedName>
</protein>